<dbReference type="Pfam" id="PF00266">
    <property type="entry name" value="Aminotran_5"/>
    <property type="match status" value="1"/>
</dbReference>
<dbReference type="Gene3D" id="3.40.640.10">
    <property type="entry name" value="Type I PLP-dependent aspartate aminotransferase-like (Major domain)"/>
    <property type="match status" value="1"/>
</dbReference>
<dbReference type="InterPro" id="IPR000192">
    <property type="entry name" value="Aminotrans_V_dom"/>
</dbReference>
<name>A0A1A9EVS6_9GAMM</name>
<dbReference type="Proteomes" id="UP000078070">
    <property type="component" value="Chromosome"/>
</dbReference>
<dbReference type="STRING" id="1821621.A8C75_03620"/>
<dbReference type="Gene3D" id="3.90.1150.10">
    <property type="entry name" value="Aspartate Aminotransferase, domain 1"/>
    <property type="match status" value="1"/>
</dbReference>
<gene>
    <name evidence="3" type="ORF">A8C75_03620</name>
</gene>
<feature type="domain" description="Aminotransferase class V" evidence="2">
    <location>
        <begin position="58"/>
        <end position="382"/>
    </location>
</feature>
<sequence length="399" mass="45183">MPDADAGYKKYYRRFLEAHPDQLHFTAHSHHYWPDVTREAMLQYWDDAALQVDDKWAWLHTYLMPRLQQRIGTLLGSNSPQQLCFAPSTHELLVRLLSCLALNRKVQILTSSAEFHSFSRQIRRLEETGWCQVTRIASEPIDEFAPRMLAALRQQSWDLLFFSQVFFDSGLVVTDLAKITAAAPRTCLVAIDAYHGFAALPFAPGPLLKRVFYLAGGYKYAQGGEGCCFMHVPPDCKLRPAITGWFADFEHLDQPHNRIDYATDGRRFAGATFDPTGLYRLDAVLGLYEREGIGISALHAHVSALQQRFLAGLEQPVACFQGGRWIHEPGRPHGHFLAIELPGARAATLVQQLKQQGIHSDRRGQRLRFGFGAYHDDKDIDRLLDCLRTLPAPPPPKPR</sequence>
<organism evidence="3 4">
    <name type="scientific">Marinobacterium aestuarii</name>
    <dbReference type="NCBI Taxonomy" id="1821621"/>
    <lineage>
        <taxon>Bacteria</taxon>
        <taxon>Pseudomonadati</taxon>
        <taxon>Pseudomonadota</taxon>
        <taxon>Gammaproteobacteria</taxon>
        <taxon>Oceanospirillales</taxon>
        <taxon>Oceanospirillaceae</taxon>
        <taxon>Marinobacterium</taxon>
    </lineage>
</organism>
<evidence type="ECO:0000313" key="3">
    <source>
        <dbReference type="EMBL" id="ANG61649.1"/>
    </source>
</evidence>
<dbReference type="EMBL" id="CP015839">
    <property type="protein sequence ID" value="ANG61649.1"/>
    <property type="molecule type" value="Genomic_DNA"/>
</dbReference>
<dbReference type="InterPro" id="IPR015421">
    <property type="entry name" value="PyrdxlP-dep_Trfase_major"/>
</dbReference>
<dbReference type="SUPFAM" id="SSF53383">
    <property type="entry name" value="PLP-dependent transferases"/>
    <property type="match status" value="1"/>
</dbReference>
<keyword evidence="1" id="KW-0663">Pyridoxal phosphate</keyword>
<dbReference type="InterPro" id="IPR015422">
    <property type="entry name" value="PyrdxlP-dep_Trfase_small"/>
</dbReference>
<dbReference type="OrthoDB" id="5501089at2"/>
<proteinExistence type="predicted"/>
<reference evidence="4" key="1">
    <citation type="submission" date="2016-05" db="EMBL/GenBank/DDBJ databases">
        <authorList>
            <person name="Baek K."/>
            <person name="Yang S.-J."/>
        </authorList>
    </citation>
    <scope>NUCLEOTIDE SEQUENCE [LARGE SCALE GENOMIC DNA]</scope>
    <source>
        <strain evidence="4">ST58-10</strain>
    </source>
</reference>
<dbReference type="AlphaFoldDB" id="A0A1A9EVS6"/>
<protein>
    <recommendedName>
        <fullName evidence="2">Aminotransferase class V domain-containing protein</fullName>
    </recommendedName>
</protein>
<dbReference type="RefSeq" id="WP_067378233.1">
    <property type="nucleotide sequence ID" value="NZ_CP015839.1"/>
</dbReference>
<evidence type="ECO:0000313" key="4">
    <source>
        <dbReference type="Proteomes" id="UP000078070"/>
    </source>
</evidence>
<reference evidence="3 4" key="2">
    <citation type="journal article" date="2018" name="Int. J. Syst. Evol. Microbiol.">
        <title>Marinobacterium aestuarii sp. nov., a benzene-degrading marine bacterium isolated from estuary sediment.</title>
        <authorList>
            <person name="Bae S.S."/>
            <person name="Jung J."/>
            <person name="Chung D."/>
            <person name="Baek K."/>
        </authorList>
    </citation>
    <scope>NUCLEOTIDE SEQUENCE [LARGE SCALE GENOMIC DNA]</scope>
    <source>
        <strain evidence="3 4">ST58-10</strain>
    </source>
</reference>
<keyword evidence="4" id="KW-1185">Reference proteome</keyword>
<dbReference type="PANTHER" id="PTHR43586:SF8">
    <property type="entry name" value="CYSTEINE DESULFURASE 1, CHLOROPLASTIC"/>
    <property type="match status" value="1"/>
</dbReference>
<evidence type="ECO:0000259" key="2">
    <source>
        <dbReference type="Pfam" id="PF00266"/>
    </source>
</evidence>
<evidence type="ECO:0000256" key="1">
    <source>
        <dbReference type="ARBA" id="ARBA00022898"/>
    </source>
</evidence>
<accession>A0A1A9EVS6</accession>
<dbReference type="PANTHER" id="PTHR43586">
    <property type="entry name" value="CYSTEINE DESULFURASE"/>
    <property type="match status" value="1"/>
</dbReference>
<dbReference type="KEGG" id="mars:A8C75_03620"/>
<dbReference type="InterPro" id="IPR015424">
    <property type="entry name" value="PyrdxlP-dep_Trfase"/>
</dbReference>